<gene>
    <name evidence="1" type="ORF">MUN89_03795</name>
</gene>
<sequence>MPFLINVFNVKTNGVTQNANLDFGGIVQNSHTANSKNIGINFSNGDLSSSASCMANSYFDTSLTDQDQNANPSPPFTSQF</sequence>
<keyword evidence="2" id="KW-1185">Reference proteome</keyword>
<protein>
    <submittedName>
        <fullName evidence="1">Spore germination protein</fullName>
    </submittedName>
</protein>
<accession>A0ABY4EM53</accession>
<dbReference type="InterPro" id="IPR019618">
    <property type="entry name" value="Spore_germination_GerPA"/>
</dbReference>
<dbReference type="EMBL" id="CP095073">
    <property type="protein sequence ID" value="UOQ45087.1"/>
    <property type="molecule type" value="Genomic_DNA"/>
</dbReference>
<dbReference type="RefSeq" id="WP_244711538.1">
    <property type="nucleotide sequence ID" value="NZ_CP095073.1"/>
</dbReference>
<name>A0ABY4EM53_9BACI</name>
<proteinExistence type="predicted"/>
<evidence type="ECO:0000313" key="2">
    <source>
        <dbReference type="Proteomes" id="UP000831787"/>
    </source>
</evidence>
<reference evidence="1 2" key="1">
    <citation type="submission" date="2022-04" db="EMBL/GenBank/DDBJ databases">
        <title>Halobacillus sp. isolated from saltern.</title>
        <authorList>
            <person name="Won M."/>
            <person name="Lee C.-M."/>
            <person name="Woen H.-Y."/>
            <person name="Kwon S.-W."/>
        </authorList>
    </citation>
    <scope>NUCLEOTIDE SEQUENCE [LARGE SCALE GENOMIC DNA]</scope>
    <source>
        <strain evidence="1 2">SSBR10-3</strain>
    </source>
</reference>
<organism evidence="1 2">
    <name type="scientific">Halobacillus salinarum</name>
    <dbReference type="NCBI Taxonomy" id="2932257"/>
    <lineage>
        <taxon>Bacteria</taxon>
        <taxon>Bacillati</taxon>
        <taxon>Bacillota</taxon>
        <taxon>Bacilli</taxon>
        <taxon>Bacillales</taxon>
        <taxon>Bacillaceae</taxon>
        <taxon>Halobacillus</taxon>
    </lineage>
</organism>
<evidence type="ECO:0000313" key="1">
    <source>
        <dbReference type="EMBL" id="UOQ45087.1"/>
    </source>
</evidence>
<dbReference type="Proteomes" id="UP000831787">
    <property type="component" value="Chromosome"/>
</dbReference>
<dbReference type="Pfam" id="PF10676">
    <property type="entry name" value="gerPA"/>
    <property type="match status" value="1"/>
</dbReference>